<evidence type="ECO:0000256" key="6">
    <source>
        <dbReference type="ARBA" id="ARBA00022989"/>
    </source>
</evidence>
<sequence>MAGWTAAFEKRLYSIENFVCSISLLVMLFTVAFGVCIRFFDLPVANVAEWAIVAMSPLTFVGSAMCSRMQMHISVDFIEQARSVLLRRAAHLVVAILMLAFSVIYAWLGWSLFDDAMLSNERMLDMGTPLYIPAFFFFAGMVFMAMHGLFDLARSVCFKRPLSCAAEVAQ</sequence>
<evidence type="ECO:0000313" key="11">
    <source>
        <dbReference type="EMBL" id="SHI27578.1"/>
    </source>
</evidence>
<name>A0A1M5ZTT2_9BURK</name>
<dbReference type="EMBL" id="FQXE01000018">
    <property type="protein sequence ID" value="SHI27578.1"/>
    <property type="molecule type" value="Genomic_DNA"/>
</dbReference>
<evidence type="ECO:0000256" key="7">
    <source>
        <dbReference type="ARBA" id="ARBA00023136"/>
    </source>
</evidence>
<keyword evidence="5 9" id="KW-0812">Transmembrane</keyword>
<gene>
    <name evidence="11" type="ORF">SAMN04488135_11888</name>
</gene>
<dbReference type="InterPro" id="IPR055348">
    <property type="entry name" value="DctQ"/>
</dbReference>
<dbReference type="STRING" id="658167.SAMN04488135_11888"/>
<comment type="function">
    <text evidence="9">Part of the tripartite ATP-independent periplasmic (TRAP) transport system.</text>
</comment>
<proteinExistence type="inferred from homology"/>
<evidence type="ECO:0000259" key="10">
    <source>
        <dbReference type="Pfam" id="PF04290"/>
    </source>
</evidence>
<dbReference type="GO" id="GO:0022857">
    <property type="term" value="F:transmembrane transporter activity"/>
    <property type="evidence" value="ECO:0007669"/>
    <property type="project" value="UniProtKB-UniRule"/>
</dbReference>
<feature type="transmembrane region" description="Helical" evidence="9">
    <location>
        <begin position="18"/>
        <end position="41"/>
    </location>
</feature>
<evidence type="ECO:0000256" key="1">
    <source>
        <dbReference type="ARBA" id="ARBA00004429"/>
    </source>
</evidence>
<feature type="domain" description="Tripartite ATP-independent periplasmic transporters DctQ component" evidence="10">
    <location>
        <begin position="28"/>
        <end position="157"/>
    </location>
</feature>
<evidence type="ECO:0000256" key="9">
    <source>
        <dbReference type="RuleBase" id="RU369079"/>
    </source>
</evidence>
<evidence type="ECO:0000313" key="12">
    <source>
        <dbReference type="Proteomes" id="UP000184226"/>
    </source>
</evidence>
<keyword evidence="12" id="KW-1185">Reference proteome</keyword>
<keyword evidence="7 9" id="KW-0472">Membrane</keyword>
<keyword evidence="3" id="KW-1003">Cell membrane</keyword>
<feature type="transmembrane region" description="Helical" evidence="9">
    <location>
        <begin position="89"/>
        <end position="110"/>
    </location>
</feature>
<organism evidence="11 12">
    <name type="scientific">Pollutimonas bauzanensis</name>
    <dbReference type="NCBI Taxonomy" id="658167"/>
    <lineage>
        <taxon>Bacteria</taxon>
        <taxon>Pseudomonadati</taxon>
        <taxon>Pseudomonadota</taxon>
        <taxon>Betaproteobacteria</taxon>
        <taxon>Burkholderiales</taxon>
        <taxon>Alcaligenaceae</taxon>
        <taxon>Pollutimonas</taxon>
    </lineage>
</organism>
<comment type="subcellular location">
    <subcellularLocation>
        <location evidence="1 9">Cell inner membrane</location>
        <topology evidence="1 9">Multi-pass membrane protein</topology>
    </subcellularLocation>
</comment>
<dbReference type="GO" id="GO:0005886">
    <property type="term" value="C:plasma membrane"/>
    <property type="evidence" value="ECO:0007669"/>
    <property type="project" value="UniProtKB-SubCell"/>
</dbReference>
<feature type="transmembrane region" description="Helical" evidence="9">
    <location>
        <begin position="130"/>
        <end position="150"/>
    </location>
</feature>
<evidence type="ECO:0000256" key="8">
    <source>
        <dbReference type="ARBA" id="ARBA00038436"/>
    </source>
</evidence>
<keyword evidence="2 9" id="KW-0813">Transport</keyword>
<feature type="transmembrane region" description="Helical" evidence="9">
    <location>
        <begin position="47"/>
        <end position="68"/>
    </location>
</feature>
<keyword evidence="4 9" id="KW-0997">Cell inner membrane</keyword>
<dbReference type="PANTHER" id="PTHR35011">
    <property type="entry name" value="2,3-DIKETO-L-GULONATE TRAP TRANSPORTER SMALL PERMEASE PROTEIN YIAM"/>
    <property type="match status" value="1"/>
</dbReference>
<comment type="similarity">
    <text evidence="8 9">Belongs to the TRAP transporter small permease family.</text>
</comment>
<dbReference type="InterPro" id="IPR007387">
    <property type="entry name" value="TRAP_DctQ"/>
</dbReference>
<evidence type="ECO:0000256" key="5">
    <source>
        <dbReference type="ARBA" id="ARBA00022692"/>
    </source>
</evidence>
<dbReference type="GO" id="GO:0015740">
    <property type="term" value="P:C4-dicarboxylate transport"/>
    <property type="evidence" value="ECO:0007669"/>
    <property type="project" value="TreeGrafter"/>
</dbReference>
<keyword evidence="6 9" id="KW-1133">Transmembrane helix</keyword>
<dbReference type="AlphaFoldDB" id="A0A1M5ZTT2"/>
<protein>
    <recommendedName>
        <fullName evidence="9">TRAP transporter small permease protein</fullName>
    </recommendedName>
</protein>
<dbReference type="Pfam" id="PF04290">
    <property type="entry name" value="DctQ"/>
    <property type="match status" value="1"/>
</dbReference>
<dbReference type="RefSeq" id="WP_073108765.1">
    <property type="nucleotide sequence ID" value="NZ_FQXE01000018.1"/>
</dbReference>
<evidence type="ECO:0000256" key="2">
    <source>
        <dbReference type="ARBA" id="ARBA00022448"/>
    </source>
</evidence>
<reference evidence="11 12" key="1">
    <citation type="submission" date="2016-11" db="EMBL/GenBank/DDBJ databases">
        <authorList>
            <person name="Jaros S."/>
            <person name="Januszkiewicz K."/>
            <person name="Wedrychowicz H."/>
        </authorList>
    </citation>
    <scope>NUCLEOTIDE SEQUENCE [LARGE SCALE GENOMIC DNA]</scope>
    <source>
        <strain evidence="11 12">CGMCC 1.10190</strain>
    </source>
</reference>
<dbReference type="PANTHER" id="PTHR35011:SF11">
    <property type="entry name" value="TRAP TRANSPORTER SMALL PERMEASE PROTEIN"/>
    <property type="match status" value="1"/>
</dbReference>
<comment type="subunit">
    <text evidence="9">The complex comprises the extracytoplasmic solute receptor protein and the two transmembrane proteins.</text>
</comment>
<accession>A0A1M5ZTT2</accession>
<evidence type="ECO:0000256" key="3">
    <source>
        <dbReference type="ARBA" id="ARBA00022475"/>
    </source>
</evidence>
<dbReference type="Proteomes" id="UP000184226">
    <property type="component" value="Unassembled WGS sequence"/>
</dbReference>
<evidence type="ECO:0000256" key="4">
    <source>
        <dbReference type="ARBA" id="ARBA00022519"/>
    </source>
</evidence>